<comment type="cofactor">
    <cofactor evidence="1">
        <name>Mg(2+)</name>
        <dbReference type="ChEBI" id="CHEBI:18420"/>
    </cofactor>
</comment>
<dbReference type="InterPro" id="IPR015797">
    <property type="entry name" value="NUDIX_hydrolase-like_dom_sf"/>
</dbReference>
<accession>A0A2T3NNE0</accession>
<organism evidence="6 7">
    <name type="scientific">Photobacterium sanctipauli</name>
    <dbReference type="NCBI Taxonomy" id="1342794"/>
    <lineage>
        <taxon>Bacteria</taxon>
        <taxon>Pseudomonadati</taxon>
        <taxon>Pseudomonadota</taxon>
        <taxon>Gammaproteobacteria</taxon>
        <taxon>Vibrionales</taxon>
        <taxon>Vibrionaceae</taxon>
        <taxon>Photobacterium</taxon>
    </lineage>
</organism>
<dbReference type="PRINTS" id="PR00502">
    <property type="entry name" value="NUDIXFAMILY"/>
</dbReference>
<dbReference type="PANTHER" id="PTHR43222:SF2">
    <property type="entry name" value="NUDIX HYDROLASE 23, CHLOROPLASTIC"/>
    <property type="match status" value="1"/>
</dbReference>
<dbReference type="Pfam" id="PF00293">
    <property type="entry name" value="NUDIX"/>
    <property type="match status" value="1"/>
</dbReference>
<dbReference type="PANTHER" id="PTHR43222">
    <property type="entry name" value="NUDIX HYDROLASE 23"/>
    <property type="match status" value="1"/>
</dbReference>
<dbReference type="Proteomes" id="UP000241771">
    <property type="component" value="Unassembled WGS sequence"/>
</dbReference>
<comment type="caution">
    <text evidence="6">The sequence shown here is derived from an EMBL/GenBank/DDBJ whole genome shotgun (WGS) entry which is preliminary data.</text>
</comment>
<keyword evidence="7" id="KW-1185">Reference proteome</keyword>
<keyword evidence="3" id="KW-0460">Magnesium</keyword>
<evidence type="ECO:0000256" key="4">
    <source>
        <dbReference type="RuleBase" id="RU003476"/>
    </source>
</evidence>
<evidence type="ECO:0000313" key="6">
    <source>
        <dbReference type="EMBL" id="PSW17207.1"/>
    </source>
</evidence>
<evidence type="ECO:0000256" key="1">
    <source>
        <dbReference type="ARBA" id="ARBA00001946"/>
    </source>
</evidence>
<dbReference type="CDD" id="cd04681">
    <property type="entry name" value="NUDIX_Hydrolase"/>
    <property type="match status" value="1"/>
</dbReference>
<dbReference type="GO" id="GO:0016787">
    <property type="term" value="F:hydrolase activity"/>
    <property type="evidence" value="ECO:0007669"/>
    <property type="project" value="UniProtKB-KW"/>
</dbReference>
<evidence type="ECO:0000256" key="3">
    <source>
        <dbReference type="ARBA" id="ARBA00022842"/>
    </source>
</evidence>
<sequence length="162" mass="18146">MYCPECGQQSFSQQDEKAHSCNHCGFTYFHNTASAVLALITVHDEVLVATRAREPGKGMFDFPGGFVDHNESLEQALARELYEELGLPDAKGKYLGSYPNTYQHKGITYKTCDSIFHIALKQKPNLKAADDVADICWQKIDEIPCTRFAFNSAKHAISLIKQ</sequence>
<dbReference type="RefSeq" id="WP_036817733.1">
    <property type="nucleotide sequence ID" value="NZ_JGVO01000095.1"/>
</dbReference>
<evidence type="ECO:0000259" key="5">
    <source>
        <dbReference type="PROSITE" id="PS51462"/>
    </source>
</evidence>
<proteinExistence type="inferred from homology"/>
<dbReference type="Gene3D" id="3.90.79.10">
    <property type="entry name" value="Nucleoside Triphosphate Pyrophosphohydrolase"/>
    <property type="match status" value="1"/>
</dbReference>
<protein>
    <submittedName>
        <fullName evidence="6">NUDIX domain-containing protein</fullName>
    </submittedName>
</protein>
<dbReference type="SUPFAM" id="SSF55811">
    <property type="entry name" value="Nudix"/>
    <property type="match status" value="1"/>
</dbReference>
<dbReference type="OrthoDB" id="542521at2"/>
<dbReference type="InterPro" id="IPR020084">
    <property type="entry name" value="NUDIX_hydrolase_CS"/>
</dbReference>
<gene>
    <name evidence="6" type="ORF">C9I98_19565</name>
</gene>
<keyword evidence="2 4" id="KW-0378">Hydrolase</keyword>
<dbReference type="PROSITE" id="PS00893">
    <property type="entry name" value="NUDIX_BOX"/>
    <property type="match status" value="1"/>
</dbReference>
<evidence type="ECO:0000256" key="2">
    <source>
        <dbReference type="ARBA" id="ARBA00022801"/>
    </source>
</evidence>
<dbReference type="InterPro" id="IPR000086">
    <property type="entry name" value="NUDIX_hydrolase_dom"/>
</dbReference>
<reference evidence="6 7" key="1">
    <citation type="submission" date="2018-01" db="EMBL/GenBank/DDBJ databases">
        <title>Whole genome sequencing of Histamine producing bacteria.</title>
        <authorList>
            <person name="Butler K."/>
        </authorList>
    </citation>
    <scope>NUCLEOTIDE SEQUENCE [LARGE SCALE GENOMIC DNA]</scope>
    <source>
        <strain evidence="6 7">DSM 100436</strain>
    </source>
</reference>
<comment type="similarity">
    <text evidence="4">Belongs to the Nudix hydrolase family.</text>
</comment>
<dbReference type="PROSITE" id="PS51462">
    <property type="entry name" value="NUDIX"/>
    <property type="match status" value="1"/>
</dbReference>
<name>A0A2T3NNE0_9GAMM</name>
<evidence type="ECO:0000313" key="7">
    <source>
        <dbReference type="Proteomes" id="UP000241771"/>
    </source>
</evidence>
<dbReference type="InterPro" id="IPR020476">
    <property type="entry name" value="Nudix_hydrolase"/>
</dbReference>
<feature type="domain" description="Nudix hydrolase" evidence="5">
    <location>
        <begin position="31"/>
        <end position="161"/>
    </location>
</feature>
<dbReference type="EMBL" id="PYMA01000015">
    <property type="protein sequence ID" value="PSW17207.1"/>
    <property type="molecule type" value="Genomic_DNA"/>
</dbReference>
<dbReference type="AlphaFoldDB" id="A0A2T3NNE0"/>